<organism evidence="1 2">
    <name type="scientific">Mannheimia granulomatis</name>
    <dbReference type="NCBI Taxonomy" id="85402"/>
    <lineage>
        <taxon>Bacteria</taxon>
        <taxon>Pseudomonadati</taxon>
        <taxon>Pseudomonadota</taxon>
        <taxon>Gammaproteobacteria</taxon>
        <taxon>Pasteurellales</taxon>
        <taxon>Pasteurellaceae</taxon>
        <taxon>Mannheimia</taxon>
    </lineage>
</organism>
<keyword evidence="2" id="KW-1185">Reference proteome</keyword>
<dbReference type="Proteomes" id="UP000054123">
    <property type="component" value="Unassembled WGS sequence"/>
</dbReference>
<dbReference type="EMBL" id="JANJ01000006">
    <property type="protein sequence ID" value="EXI61668.1"/>
    <property type="molecule type" value="Genomic_DNA"/>
</dbReference>
<dbReference type="PATRIC" id="fig|1450449.3.peg.1735"/>
<dbReference type="Pfam" id="PF09684">
    <property type="entry name" value="Tail_P2_I"/>
    <property type="match status" value="1"/>
</dbReference>
<protein>
    <submittedName>
        <fullName evidence="1">Tail protein</fullName>
    </submittedName>
</protein>
<proteinExistence type="predicted"/>
<dbReference type="InterPro" id="IPR006521">
    <property type="entry name" value="Tail_protein_I"/>
</dbReference>
<evidence type="ECO:0000313" key="2">
    <source>
        <dbReference type="Proteomes" id="UP000054123"/>
    </source>
</evidence>
<name>A0A011LWS7_9PAST</name>
<sequence>MTTKHLLPTNASQLEKRAAVCLREAVQNPIFIADLINPKKCPVNLLPYLAWALSVDRWDENWSEEVKRLSIEQSFLIHKQKGTITAIKRVIEPIGYLIDLKEWFNVSGMQTGEFSLTVEVPEIGLKEETYNELVRLVDDAKPVSRHLKQLAIAISPTGKMNFFIGQYSADVITIYPQQ</sequence>
<dbReference type="RefSeq" id="WP_042803599.1">
    <property type="nucleotide sequence ID" value="NZ_AVSP01000005.1"/>
</dbReference>
<comment type="caution">
    <text evidence="1">The sequence shown here is derived from an EMBL/GenBank/DDBJ whole genome shotgun (WGS) entry which is preliminary data.</text>
</comment>
<accession>A0A011LWS7</accession>
<dbReference type="OrthoDB" id="90759at2"/>
<dbReference type="AlphaFoldDB" id="A0A011LWS7"/>
<reference evidence="1 2" key="1">
    <citation type="journal article" date="2014" name="Genome Announc.">
        <title>Genome Sequence of a Presumptive Mannheimia haemolytica Strain with an A1/A6-Cross-Reactive Serotype from a White-Tailed Deer (Odocoileus virginianus).</title>
        <authorList>
            <person name="Lawrence P.K."/>
            <person name="Bey R.F."/>
            <person name="Wiener B."/>
            <person name="Kittichotirat W."/>
            <person name="Bumgarner R.E."/>
        </authorList>
    </citation>
    <scope>NUCLEOTIDE SEQUENCE [LARGE SCALE GENOMIC DNA]</scope>
    <source>
        <strain evidence="1 2">PKL10</strain>
    </source>
</reference>
<dbReference type="NCBIfam" id="TIGR01634">
    <property type="entry name" value="tail_P2_I"/>
    <property type="match status" value="1"/>
</dbReference>
<gene>
    <name evidence="1" type="ORF">AK33_08755</name>
</gene>
<evidence type="ECO:0000313" key="1">
    <source>
        <dbReference type="EMBL" id="EXI61668.1"/>
    </source>
</evidence>